<reference evidence="1 2" key="1">
    <citation type="submission" date="2020-09" db="EMBL/GenBank/DDBJ databases">
        <title>De no assembly of potato wild relative species, Solanum commersonii.</title>
        <authorList>
            <person name="Cho K."/>
        </authorList>
    </citation>
    <scope>NUCLEOTIDE SEQUENCE [LARGE SCALE GENOMIC DNA]</scope>
    <source>
        <strain evidence="1">LZ3.2</strain>
        <tissue evidence="1">Leaf</tissue>
    </source>
</reference>
<gene>
    <name evidence="1" type="ORF">H5410_006725</name>
</gene>
<dbReference type="AlphaFoldDB" id="A0A9J6AB37"/>
<evidence type="ECO:0000313" key="2">
    <source>
        <dbReference type="Proteomes" id="UP000824120"/>
    </source>
</evidence>
<keyword evidence="2" id="KW-1185">Reference proteome</keyword>
<dbReference type="EMBL" id="JACXVP010000002">
    <property type="protein sequence ID" value="KAG5621507.1"/>
    <property type="molecule type" value="Genomic_DNA"/>
</dbReference>
<sequence>MAKSRPTEGHGGLGMTDLVLYRKSMLRKWHWKINMETLGLWKAVIKVKYTKQSRLPYGTGPWKHISKLWDES</sequence>
<evidence type="ECO:0000313" key="1">
    <source>
        <dbReference type="EMBL" id="KAG5621507.1"/>
    </source>
</evidence>
<organism evidence="1 2">
    <name type="scientific">Solanum commersonii</name>
    <name type="common">Commerson's wild potato</name>
    <name type="synonym">Commerson's nightshade</name>
    <dbReference type="NCBI Taxonomy" id="4109"/>
    <lineage>
        <taxon>Eukaryota</taxon>
        <taxon>Viridiplantae</taxon>
        <taxon>Streptophyta</taxon>
        <taxon>Embryophyta</taxon>
        <taxon>Tracheophyta</taxon>
        <taxon>Spermatophyta</taxon>
        <taxon>Magnoliopsida</taxon>
        <taxon>eudicotyledons</taxon>
        <taxon>Gunneridae</taxon>
        <taxon>Pentapetalae</taxon>
        <taxon>asterids</taxon>
        <taxon>lamiids</taxon>
        <taxon>Solanales</taxon>
        <taxon>Solanaceae</taxon>
        <taxon>Solanoideae</taxon>
        <taxon>Solaneae</taxon>
        <taxon>Solanum</taxon>
    </lineage>
</organism>
<comment type="caution">
    <text evidence="1">The sequence shown here is derived from an EMBL/GenBank/DDBJ whole genome shotgun (WGS) entry which is preliminary data.</text>
</comment>
<protein>
    <submittedName>
        <fullName evidence="1">Uncharacterized protein</fullName>
    </submittedName>
</protein>
<name>A0A9J6AB37_SOLCO</name>
<dbReference type="Proteomes" id="UP000824120">
    <property type="component" value="Chromosome 2"/>
</dbReference>
<accession>A0A9J6AB37</accession>
<proteinExistence type="predicted"/>